<dbReference type="EMBL" id="CM046126">
    <property type="protein sequence ID" value="KAI8426917.1"/>
    <property type="molecule type" value="Genomic_DNA"/>
</dbReference>
<comment type="caution">
    <text evidence="1">The sequence shown here is derived from an EMBL/GenBank/DDBJ whole genome shotgun (WGS) entry which is preliminary data.</text>
</comment>
<name>A0ACC0JSH0_CHOFU</name>
<evidence type="ECO:0000313" key="1">
    <source>
        <dbReference type="EMBL" id="KAI8426917.1"/>
    </source>
</evidence>
<keyword evidence="2" id="KW-1185">Reference proteome</keyword>
<gene>
    <name evidence="1" type="ORF">MSG28_014587</name>
</gene>
<reference evidence="1 2" key="1">
    <citation type="journal article" date="2022" name="Genome Biol. Evol.">
        <title>The Spruce Budworm Genome: Reconstructing the Evolutionary History of Antifreeze Proteins.</title>
        <authorList>
            <person name="Beliveau C."/>
            <person name="Gagne P."/>
            <person name="Picq S."/>
            <person name="Vernygora O."/>
            <person name="Keeling C.I."/>
            <person name="Pinkney K."/>
            <person name="Doucet D."/>
            <person name="Wen F."/>
            <person name="Johnston J.S."/>
            <person name="Maaroufi H."/>
            <person name="Boyle B."/>
            <person name="Laroche J."/>
            <person name="Dewar K."/>
            <person name="Juretic N."/>
            <person name="Blackburn G."/>
            <person name="Nisole A."/>
            <person name="Brunet B."/>
            <person name="Brandao M."/>
            <person name="Lumley L."/>
            <person name="Duan J."/>
            <person name="Quan G."/>
            <person name="Lucarotti C.J."/>
            <person name="Roe A.D."/>
            <person name="Sperling F.A.H."/>
            <person name="Levesque R.C."/>
            <person name="Cusson M."/>
        </authorList>
    </citation>
    <scope>NUCLEOTIDE SEQUENCE [LARGE SCALE GENOMIC DNA]</scope>
    <source>
        <strain evidence="1">Glfc:IPQL:Cfum</strain>
    </source>
</reference>
<protein>
    <submittedName>
        <fullName evidence="1">Uncharacterized protein</fullName>
    </submittedName>
</protein>
<organism evidence="1 2">
    <name type="scientific">Choristoneura fumiferana</name>
    <name type="common">Spruce budworm moth</name>
    <name type="synonym">Archips fumiferana</name>
    <dbReference type="NCBI Taxonomy" id="7141"/>
    <lineage>
        <taxon>Eukaryota</taxon>
        <taxon>Metazoa</taxon>
        <taxon>Ecdysozoa</taxon>
        <taxon>Arthropoda</taxon>
        <taxon>Hexapoda</taxon>
        <taxon>Insecta</taxon>
        <taxon>Pterygota</taxon>
        <taxon>Neoptera</taxon>
        <taxon>Endopterygota</taxon>
        <taxon>Lepidoptera</taxon>
        <taxon>Glossata</taxon>
        <taxon>Ditrysia</taxon>
        <taxon>Tortricoidea</taxon>
        <taxon>Tortricidae</taxon>
        <taxon>Tortricinae</taxon>
        <taxon>Choristoneura</taxon>
    </lineage>
</organism>
<evidence type="ECO:0000313" key="2">
    <source>
        <dbReference type="Proteomes" id="UP001064048"/>
    </source>
</evidence>
<proteinExistence type="predicted"/>
<sequence length="296" mass="33549">MSERLKYTQQVSNEDVIEDLTKDLKSSLGTETTTDQFVIDPATRAEDFPPPSEGPAVKPDASSSFTDVPLDKDSEDLDRDHGNEESDSDSVDEESLKDTEVDLTDDQKAERQVIAEELKVAGNLAFKDEQFERSIEKYTEGLKICPLSFPQQRAVLYCNRSAAKMKLLKYSRAVKDCSRAIELDDKYLKAYIRRAQSYEATDKLDESLADYKKILELDPSHKEAQKACIRLPPLIEEKNEKLKTEMLGKLKDLGNMILKPFGLSTDNFKLEQDGETKGTQWQSVEEDGKCAKREFV</sequence>
<dbReference type="Proteomes" id="UP001064048">
    <property type="component" value="Chromosome 26"/>
</dbReference>
<accession>A0ACC0JSH0</accession>